<reference evidence="3" key="1">
    <citation type="journal article" date="2019" name="Int. J. Syst. Evol. Microbiol.">
        <title>The Global Catalogue of Microorganisms (GCM) 10K type strain sequencing project: providing services to taxonomists for standard genome sequencing and annotation.</title>
        <authorList>
            <consortium name="The Broad Institute Genomics Platform"/>
            <consortium name="The Broad Institute Genome Sequencing Center for Infectious Disease"/>
            <person name="Wu L."/>
            <person name="Ma J."/>
        </authorList>
    </citation>
    <scope>NUCLEOTIDE SEQUENCE [LARGE SCALE GENOMIC DNA]</scope>
    <source>
        <strain evidence="3">JCM 17925</strain>
    </source>
</reference>
<dbReference type="PIRSF" id="PIRSF036389">
    <property type="entry name" value="IOR_B"/>
    <property type="match status" value="1"/>
</dbReference>
<name>A0ABP8JUS4_9BACT</name>
<dbReference type="Gene3D" id="3.90.1170.50">
    <property type="entry name" value="Aldehyde oxidase/xanthine dehydrogenase, a/b hammerhead"/>
    <property type="match status" value="1"/>
</dbReference>
<dbReference type="PANTHER" id="PTHR47495">
    <property type="entry name" value="ALDEHYDE DEHYDROGENASE"/>
    <property type="match status" value="1"/>
</dbReference>
<dbReference type="RefSeq" id="WP_345263380.1">
    <property type="nucleotide sequence ID" value="NZ_BAABHB010000001.1"/>
</dbReference>
<evidence type="ECO:0000313" key="2">
    <source>
        <dbReference type="EMBL" id="GAA4396080.1"/>
    </source>
</evidence>
<dbReference type="SUPFAM" id="SSF56003">
    <property type="entry name" value="Molybdenum cofactor-binding domain"/>
    <property type="match status" value="2"/>
</dbReference>
<proteinExistence type="predicted"/>
<keyword evidence="3" id="KW-1185">Reference proteome</keyword>
<dbReference type="InterPro" id="IPR012368">
    <property type="entry name" value="OxRdtase_Mopterin-bd_su_IorB"/>
</dbReference>
<accession>A0ABP8JUS4</accession>
<dbReference type="PANTHER" id="PTHR47495:SF1">
    <property type="entry name" value="BLL3820 PROTEIN"/>
    <property type="match status" value="1"/>
</dbReference>
<protein>
    <submittedName>
        <fullName evidence="2">Xanthine dehydrogenase family protein molybdopterin-binding subunit</fullName>
    </submittedName>
</protein>
<dbReference type="InterPro" id="IPR006311">
    <property type="entry name" value="TAT_signal"/>
</dbReference>
<dbReference type="InterPro" id="IPR037165">
    <property type="entry name" value="AldOxase/xan_DH_Mopterin-bd_sf"/>
</dbReference>
<dbReference type="EMBL" id="BAABHB010000001">
    <property type="protein sequence ID" value="GAA4396080.1"/>
    <property type="molecule type" value="Genomic_DNA"/>
</dbReference>
<dbReference type="Pfam" id="PF02738">
    <property type="entry name" value="MoCoBD_1"/>
    <property type="match status" value="1"/>
</dbReference>
<gene>
    <name evidence="2" type="ORF">GCM10023187_03770</name>
</gene>
<comment type="caution">
    <text evidence="2">The sequence shown here is derived from an EMBL/GenBank/DDBJ whole genome shotgun (WGS) entry which is preliminary data.</text>
</comment>
<dbReference type="Pfam" id="PF20256">
    <property type="entry name" value="MoCoBD_2"/>
    <property type="match status" value="2"/>
</dbReference>
<dbReference type="Proteomes" id="UP001500936">
    <property type="component" value="Unassembled WGS sequence"/>
</dbReference>
<dbReference type="InterPro" id="IPR046867">
    <property type="entry name" value="AldOxase/xan_DH_MoCoBD2"/>
</dbReference>
<dbReference type="PROSITE" id="PS51318">
    <property type="entry name" value="TAT"/>
    <property type="match status" value="1"/>
</dbReference>
<organism evidence="2 3">
    <name type="scientific">Nibrella viscosa</name>
    <dbReference type="NCBI Taxonomy" id="1084524"/>
    <lineage>
        <taxon>Bacteria</taxon>
        <taxon>Pseudomonadati</taxon>
        <taxon>Bacteroidota</taxon>
        <taxon>Cytophagia</taxon>
        <taxon>Cytophagales</taxon>
        <taxon>Spirosomataceae</taxon>
        <taxon>Nibrella</taxon>
    </lineage>
</organism>
<dbReference type="Gene3D" id="3.30.365.10">
    <property type="entry name" value="Aldehyde oxidase/xanthine dehydrogenase, molybdopterin binding domain"/>
    <property type="match status" value="4"/>
</dbReference>
<dbReference type="InterPro" id="IPR000674">
    <property type="entry name" value="Ald_Oxase/Xan_DH_a/b"/>
</dbReference>
<evidence type="ECO:0000313" key="3">
    <source>
        <dbReference type="Proteomes" id="UP001500936"/>
    </source>
</evidence>
<dbReference type="InterPro" id="IPR052516">
    <property type="entry name" value="N-heterocyclic_Hydroxylase"/>
</dbReference>
<sequence length="733" mass="79767">MKKFSLAGAVSRRKFLKGAGCLTVAFSMTDSWTAVGEVVANDRLPDSLRRHPRVNAWLEVIADGRVRVFTGKTELGQGIRTAIAQVAAEELDLPMERVEVVLADTARTPDERYTAGSASIESSAMSVRYAAAAARQMLLERAAQKLGRPVDQLHMENGVVSTAGGKKLTLAEILDGKQIQDEVRLPVRLKPKSEYRLVGKAVPRSEIERMVRGEPVHIHDLRLPGMVHARVIRPGSYQAQLKKLDEASLRRAVPGILKIVVDGSFVGIIADDEYTAIQGQSYLYQHAEWSGSETLPAGKSLVYHIKGLPAKTERVAEKGTIPLNRGETLKASYFKPYLMHGSIGPSCAIALYDGGNLQLWSHSQGVFPLRDALQKWLALSAGQIHITAVPGSGCYGHNGADDVAADAALLAMAYPGRPVRLQWSREEEHAWEPYGSAMLMELEAGLDSSGKISHWKLDLWSDTHSNRPGGDPSKLLPAWHRKEPLTLKASGFSGGTARNSEPYYTIPNLQIDTHSFNGPLRVSALRSLGAYGNVFAIESFMDELAERAKKDPMTFRLMHLSDQRAIAVLTKLQQLLSTQRVGSGEGIGISFARYKNTSAFCAVAAKVAVNTKDGSVQLQQLWAVVDAGEVINLDGIKNQIEGGMIQSASWTLKEEVQFDARHVTSRDWVSYPIFRFSDVPAVAVAIINRPAEPPLGAGEAAQGPTAAAIANAVYRACGKRVRELPVRPDKVVG</sequence>
<dbReference type="SMART" id="SM01008">
    <property type="entry name" value="Ald_Xan_dh_C"/>
    <property type="match status" value="1"/>
</dbReference>
<dbReference type="InterPro" id="IPR008274">
    <property type="entry name" value="AldOxase/xan_DH_MoCoBD1"/>
</dbReference>
<feature type="domain" description="Aldehyde oxidase/xanthine dehydrogenase a/b hammerhead" evidence="1">
    <location>
        <begin position="212"/>
        <end position="296"/>
    </location>
</feature>
<evidence type="ECO:0000259" key="1">
    <source>
        <dbReference type="SMART" id="SM01008"/>
    </source>
</evidence>